<comment type="caution">
    <text evidence="2">The sequence shown here is derived from an EMBL/GenBank/DDBJ whole genome shotgun (WGS) entry which is preliminary data.</text>
</comment>
<dbReference type="EMBL" id="JAFIRA010000024">
    <property type="protein sequence ID" value="MCJ2543285.1"/>
    <property type="molecule type" value="Genomic_DNA"/>
</dbReference>
<keyword evidence="3" id="KW-1185">Reference proteome</keyword>
<sequence length="606" mass="68816">MVPPASEPTSSLSGGLADPDPEPTPLEAQIQAFRQRYWGQVAQLSGAELVAALEELSSLWTAFPGIPGDSGVWQDAQGVLEWLEQRIALQNPLLFFPLELQALPTDRLAAYRSEPAGLPFRVFLARLLWERGHQHPEPLERLLHQQHLTGRFAWRQLWQTILHVPERHSLKADAEHSYTLAELQRLQTHPSAEIRLAAYQRLHQHLEAHAELCGFILSTLVRDHLWEAQWRSYDSPVELYLARHCLAQTVFDHLIEGIRDRVDLFQRYYRLKSREMGRSIRICDLQAPWEVSGDMADLTLRATEASALVLAALQEFCPECATQSKPWLSGEAAADEPAIPAEPESVAPQVLIQPLLESIAKVSQELRAADPVVWPELEDIQAEATPALLSQVHREFLQLLVLDYLLHSGRGGWAGSREELQRGNGVKSALARALLIHSLEAQLQAVFCQSLITQLELLLYRQGIPELENGETYSDWVNEEWLKLYQELCGDAVELLPEHQFDWVGIRELFQRPFSTYQASLSSLMALAWYRRYHLSPREFLPRYLSWLASPPGSLTLEETALMLQVDIADPDLFLQALEEMESWIETLEELLEDGPAYGAPRQHGR</sequence>
<dbReference type="Gene3D" id="1.20.140.70">
    <property type="entry name" value="Oligopeptidase f, N-terminal domain"/>
    <property type="match status" value="1"/>
</dbReference>
<accession>A0ABT0CBY7</accession>
<proteinExistence type="predicted"/>
<gene>
    <name evidence="2" type="ORF">JX360_10255</name>
</gene>
<dbReference type="RefSeq" id="WP_244350560.1">
    <property type="nucleotide sequence ID" value="NZ_JAFIRA010000024.1"/>
</dbReference>
<reference evidence="2" key="1">
    <citation type="submission" date="2021-02" db="EMBL/GenBank/DDBJ databases">
        <title>The CRISPR/cas machinery reduction and long-range gene transfer in the hot spring cyanobacterium Synechococcus.</title>
        <authorList>
            <person name="Dvorak P."/>
            <person name="Jahodarova E."/>
            <person name="Hasler P."/>
            <person name="Poulickova A."/>
        </authorList>
    </citation>
    <scope>NUCLEOTIDE SEQUENCE</scope>
    <source>
        <strain evidence="2">Rupite</strain>
    </source>
</reference>
<evidence type="ECO:0000313" key="2">
    <source>
        <dbReference type="EMBL" id="MCJ2543285.1"/>
    </source>
</evidence>
<dbReference type="Gene3D" id="1.10.1370.20">
    <property type="entry name" value="Oligoendopeptidase f, C-terminal domain"/>
    <property type="match status" value="1"/>
</dbReference>
<evidence type="ECO:0000313" key="3">
    <source>
        <dbReference type="Proteomes" id="UP000830835"/>
    </source>
</evidence>
<dbReference type="Proteomes" id="UP000830835">
    <property type="component" value="Unassembled WGS sequence"/>
</dbReference>
<protein>
    <submittedName>
        <fullName evidence="2">Peptidase M3</fullName>
    </submittedName>
</protein>
<dbReference type="Gene3D" id="1.10.1370.30">
    <property type="match status" value="1"/>
</dbReference>
<dbReference type="InterPro" id="IPR042088">
    <property type="entry name" value="OligoPept_F_C"/>
</dbReference>
<feature type="region of interest" description="Disordered" evidence="1">
    <location>
        <begin position="1"/>
        <end position="24"/>
    </location>
</feature>
<evidence type="ECO:0000256" key="1">
    <source>
        <dbReference type="SAM" id="MobiDB-lite"/>
    </source>
</evidence>
<organism evidence="2 3">
    <name type="scientific">Thermostichus vulcanus str. 'Rupite'</name>
    <dbReference type="NCBI Taxonomy" id="2813851"/>
    <lineage>
        <taxon>Bacteria</taxon>
        <taxon>Bacillati</taxon>
        <taxon>Cyanobacteriota</taxon>
        <taxon>Cyanophyceae</taxon>
        <taxon>Thermostichales</taxon>
        <taxon>Thermostichaceae</taxon>
        <taxon>Thermostichus</taxon>
    </lineage>
</organism>
<dbReference type="SUPFAM" id="SSF55486">
    <property type="entry name" value="Metalloproteases ('zincins'), catalytic domain"/>
    <property type="match status" value="2"/>
</dbReference>
<name>A0ABT0CBY7_THEVL</name>